<dbReference type="GO" id="GO:0016887">
    <property type="term" value="F:ATP hydrolysis activity"/>
    <property type="evidence" value="ECO:0007669"/>
    <property type="project" value="InterPro"/>
</dbReference>
<evidence type="ECO:0000256" key="3">
    <source>
        <dbReference type="ARBA" id="ARBA00022475"/>
    </source>
</evidence>
<feature type="domain" description="ABC transporter" evidence="11">
    <location>
        <begin position="8"/>
        <end position="244"/>
    </location>
</feature>
<keyword evidence="9" id="KW-0472">Membrane</keyword>
<keyword evidence="3" id="KW-1003">Cell membrane</keyword>
<dbReference type="PROSITE" id="PS50893">
    <property type="entry name" value="ABC_TRANSPORTER_2"/>
    <property type="match status" value="1"/>
</dbReference>
<reference evidence="12 13" key="1">
    <citation type="submission" date="2021-10" db="EMBL/GenBank/DDBJ databases">
        <title>Anaerobic single-cell dispensing facilitates the cultivation of human gut bacteria.</title>
        <authorList>
            <person name="Afrizal A."/>
        </authorList>
    </citation>
    <scope>NUCLEOTIDE SEQUENCE [LARGE SCALE GENOMIC DNA]</scope>
    <source>
        <strain evidence="12 13">CLA-AA-H224</strain>
    </source>
</reference>
<dbReference type="GO" id="GO:0005524">
    <property type="term" value="F:ATP binding"/>
    <property type="evidence" value="ECO:0007669"/>
    <property type="project" value="UniProtKB-KW"/>
</dbReference>
<dbReference type="FunFam" id="3.40.50.300:FF:000134">
    <property type="entry name" value="Iron-enterobactin ABC transporter ATP-binding protein"/>
    <property type="match status" value="1"/>
</dbReference>
<dbReference type="PANTHER" id="PTHR42771">
    <property type="entry name" value="IRON(3+)-HYDROXAMATE IMPORT ATP-BINDING PROTEIN FHUC"/>
    <property type="match status" value="1"/>
</dbReference>
<dbReference type="CDD" id="cd03214">
    <property type="entry name" value="ABC_Iron-Siderophores_B12_Hemin"/>
    <property type="match status" value="1"/>
</dbReference>
<keyword evidence="6 12" id="KW-0067">ATP-binding</keyword>
<feature type="compositionally biased region" description="Basic and acidic residues" evidence="10">
    <location>
        <begin position="267"/>
        <end position="286"/>
    </location>
</feature>
<proteinExistence type="predicted"/>
<evidence type="ECO:0000256" key="5">
    <source>
        <dbReference type="ARBA" id="ARBA00022741"/>
    </source>
</evidence>
<feature type="region of interest" description="Disordered" evidence="10">
    <location>
        <begin position="259"/>
        <end position="297"/>
    </location>
</feature>
<dbReference type="EMBL" id="JAJEQN010000025">
    <property type="protein sequence ID" value="MCC2222012.1"/>
    <property type="molecule type" value="Genomic_DNA"/>
</dbReference>
<keyword evidence="13" id="KW-1185">Reference proteome</keyword>
<keyword evidence="4" id="KW-0410">Iron transport</keyword>
<dbReference type="SUPFAM" id="SSF52540">
    <property type="entry name" value="P-loop containing nucleoside triphosphate hydrolases"/>
    <property type="match status" value="1"/>
</dbReference>
<evidence type="ECO:0000313" key="13">
    <source>
        <dbReference type="Proteomes" id="UP001198200"/>
    </source>
</evidence>
<sequence length="297" mass="32667">MENKKLELMTQDLSAGYDGKTIVSDVNITIPQNKISVILGANGCGKSTLLKTFAKLLKPEQGSILLDGKSIFSMPSKQMAQTLGLLPQSPVVPEGIKVTDLVARGRFPYRKLLGGLQKEDFAAVEEALEMMGITELADACVDELSGGQRQRVWIALALAQQTDILLLDEPTTYLDIAYQVEILDLLMELNKKRGTTILMVLHDINLSARYADHIFAMSKGKLIAQGSPSEVISRELMKQIYGLDCQIIEDPVSGTPLIVPEGRHHRQENTSAKKDTVEEKTEKEQIEASIKTESICA</sequence>
<evidence type="ECO:0000256" key="7">
    <source>
        <dbReference type="ARBA" id="ARBA00023004"/>
    </source>
</evidence>
<evidence type="ECO:0000313" key="12">
    <source>
        <dbReference type="EMBL" id="MCC2222012.1"/>
    </source>
</evidence>
<name>A0AAE3JDP9_9FIRM</name>
<dbReference type="GO" id="GO:0006826">
    <property type="term" value="P:iron ion transport"/>
    <property type="evidence" value="ECO:0007669"/>
    <property type="project" value="UniProtKB-KW"/>
</dbReference>
<keyword evidence="5" id="KW-0547">Nucleotide-binding</keyword>
<dbReference type="GO" id="GO:0005886">
    <property type="term" value="C:plasma membrane"/>
    <property type="evidence" value="ECO:0007669"/>
    <property type="project" value="UniProtKB-SubCell"/>
</dbReference>
<comment type="subcellular location">
    <subcellularLocation>
        <location evidence="1">Cell membrane</location>
        <topology evidence="1">Peripheral membrane protein</topology>
    </subcellularLocation>
</comment>
<dbReference type="PANTHER" id="PTHR42771:SF2">
    <property type="entry name" value="IRON(3+)-HYDROXAMATE IMPORT ATP-BINDING PROTEIN FHUC"/>
    <property type="match status" value="1"/>
</dbReference>
<keyword evidence="2" id="KW-0813">Transport</keyword>
<evidence type="ECO:0000256" key="4">
    <source>
        <dbReference type="ARBA" id="ARBA00022496"/>
    </source>
</evidence>
<gene>
    <name evidence="12" type="ORF">LKD48_10250</name>
</gene>
<dbReference type="InterPro" id="IPR051535">
    <property type="entry name" value="Siderophore_ABC-ATPase"/>
</dbReference>
<dbReference type="InterPro" id="IPR027417">
    <property type="entry name" value="P-loop_NTPase"/>
</dbReference>
<dbReference type="Proteomes" id="UP001198200">
    <property type="component" value="Unassembled WGS sequence"/>
</dbReference>
<evidence type="ECO:0000256" key="8">
    <source>
        <dbReference type="ARBA" id="ARBA00023065"/>
    </source>
</evidence>
<dbReference type="InterPro" id="IPR003593">
    <property type="entry name" value="AAA+_ATPase"/>
</dbReference>
<evidence type="ECO:0000256" key="10">
    <source>
        <dbReference type="SAM" id="MobiDB-lite"/>
    </source>
</evidence>
<dbReference type="Gene3D" id="3.40.50.300">
    <property type="entry name" value="P-loop containing nucleotide triphosphate hydrolases"/>
    <property type="match status" value="1"/>
</dbReference>
<evidence type="ECO:0000259" key="11">
    <source>
        <dbReference type="PROSITE" id="PS50893"/>
    </source>
</evidence>
<comment type="caution">
    <text evidence="12">The sequence shown here is derived from an EMBL/GenBank/DDBJ whole genome shotgun (WGS) entry which is preliminary data.</text>
</comment>
<dbReference type="InterPro" id="IPR017871">
    <property type="entry name" value="ABC_transporter-like_CS"/>
</dbReference>
<accession>A0AAE3JDP9</accession>
<dbReference type="Pfam" id="PF00005">
    <property type="entry name" value="ABC_tran"/>
    <property type="match status" value="1"/>
</dbReference>
<dbReference type="RefSeq" id="WP_308731968.1">
    <property type="nucleotide sequence ID" value="NZ_JAJEQN010000025.1"/>
</dbReference>
<dbReference type="InterPro" id="IPR003439">
    <property type="entry name" value="ABC_transporter-like_ATP-bd"/>
</dbReference>
<keyword evidence="8" id="KW-0406">Ion transport</keyword>
<evidence type="ECO:0000256" key="9">
    <source>
        <dbReference type="ARBA" id="ARBA00023136"/>
    </source>
</evidence>
<evidence type="ECO:0000256" key="1">
    <source>
        <dbReference type="ARBA" id="ARBA00004202"/>
    </source>
</evidence>
<keyword evidence="7" id="KW-0408">Iron</keyword>
<organism evidence="12 13">
    <name type="scientific">Anthropogastromicrobium aceti</name>
    <dbReference type="NCBI Taxonomy" id="2981768"/>
    <lineage>
        <taxon>Bacteria</taxon>
        <taxon>Bacillati</taxon>
        <taxon>Bacillota</taxon>
        <taxon>Clostridia</taxon>
        <taxon>Lachnospirales</taxon>
        <taxon>Lachnospiraceae</taxon>
        <taxon>Anthropogastromicrobium</taxon>
    </lineage>
</organism>
<evidence type="ECO:0000256" key="6">
    <source>
        <dbReference type="ARBA" id="ARBA00022840"/>
    </source>
</evidence>
<dbReference type="AlphaFoldDB" id="A0AAE3JDP9"/>
<dbReference type="PROSITE" id="PS00211">
    <property type="entry name" value="ABC_TRANSPORTER_1"/>
    <property type="match status" value="1"/>
</dbReference>
<evidence type="ECO:0000256" key="2">
    <source>
        <dbReference type="ARBA" id="ARBA00022448"/>
    </source>
</evidence>
<protein>
    <submittedName>
        <fullName evidence="12">ABC transporter ATP-binding protein</fullName>
    </submittedName>
</protein>
<dbReference type="SMART" id="SM00382">
    <property type="entry name" value="AAA"/>
    <property type="match status" value="1"/>
</dbReference>